<reference evidence="3" key="1">
    <citation type="submission" date="2012-12" db="EMBL/GenBank/DDBJ databases">
        <authorList>
            <person name="Hellsten U."/>
            <person name="Grimwood J."/>
            <person name="Chapman J.A."/>
            <person name="Shapiro H."/>
            <person name="Aerts A."/>
            <person name="Otillar R.P."/>
            <person name="Terry A.Y."/>
            <person name="Boore J.L."/>
            <person name="Simakov O."/>
            <person name="Marletaz F."/>
            <person name="Cho S.-J."/>
            <person name="Edsinger-Gonzales E."/>
            <person name="Havlak P."/>
            <person name="Kuo D.-H."/>
            <person name="Larsson T."/>
            <person name="Lv J."/>
            <person name="Arendt D."/>
            <person name="Savage R."/>
            <person name="Osoegawa K."/>
            <person name="de Jong P."/>
            <person name="Lindberg D.R."/>
            <person name="Seaver E.C."/>
            <person name="Weisblat D.A."/>
            <person name="Putnam N.H."/>
            <person name="Grigoriev I.V."/>
            <person name="Rokhsar D.S."/>
        </authorList>
    </citation>
    <scope>NUCLEOTIDE SEQUENCE</scope>
    <source>
        <strain evidence="3">I ESC-2004</strain>
    </source>
</reference>
<reference evidence="1 3" key="2">
    <citation type="journal article" date="2013" name="Nature">
        <title>Insights into bilaterian evolution from three spiralian genomes.</title>
        <authorList>
            <person name="Simakov O."/>
            <person name="Marletaz F."/>
            <person name="Cho S.J."/>
            <person name="Edsinger-Gonzales E."/>
            <person name="Havlak P."/>
            <person name="Hellsten U."/>
            <person name="Kuo D.H."/>
            <person name="Larsson T."/>
            <person name="Lv J."/>
            <person name="Arendt D."/>
            <person name="Savage R."/>
            <person name="Osoegawa K."/>
            <person name="de Jong P."/>
            <person name="Grimwood J."/>
            <person name="Chapman J.A."/>
            <person name="Shapiro H."/>
            <person name="Aerts A."/>
            <person name="Otillar R.P."/>
            <person name="Terry A.Y."/>
            <person name="Boore J.L."/>
            <person name="Grigoriev I.V."/>
            <person name="Lindberg D.R."/>
            <person name="Seaver E.C."/>
            <person name="Weisblat D.A."/>
            <person name="Putnam N.H."/>
            <person name="Rokhsar D.S."/>
        </authorList>
    </citation>
    <scope>NUCLEOTIDE SEQUENCE</scope>
    <source>
        <strain evidence="1 3">I ESC-2004</strain>
    </source>
</reference>
<dbReference type="OMA" id="PCEENRE"/>
<organism evidence="1">
    <name type="scientific">Capitella teleta</name>
    <name type="common">Polychaete worm</name>
    <dbReference type="NCBI Taxonomy" id="283909"/>
    <lineage>
        <taxon>Eukaryota</taxon>
        <taxon>Metazoa</taxon>
        <taxon>Spiralia</taxon>
        <taxon>Lophotrochozoa</taxon>
        <taxon>Annelida</taxon>
        <taxon>Polychaeta</taxon>
        <taxon>Sedentaria</taxon>
        <taxon>Scolecida</taxon>
        <taxon>Capitellidae</taxon>
        <taxon>Capitella</taxon>
    </lineage>
</organism>
<protein>
    <recommendedName>
        <fullName evidence="4">Endonuclease/exonuclease/phosphatase domain-containing protein</fullName>
    </recommendedName>
</protein>
<dbReference type="OrthoDB" id="6627613at2759"/>
<evidence type="ECO:0008006" key="4">
    <source>
        <dbReference type="Google" id="ProtNLM"/>
    </source>
</evidence>
<dbReference type="InterPro" id="IPR036691">
    <property type="entry name" value="Endo/exonu/phosph_ase_sf"/>
</dbReference>
<name>R7UPD3_CAPTE</name>
<proteinExistence type="predicted"/>
<dbReference type="STRING" id="283909.R7UPD3"/>
<evidence type="ECO:0000313" key="1">
    <source>
        <dbReference type="EMBL" id="ELU07963.1"/>
    </source>
</evidence>
<dbReference type="HOGENOM" id="CLU_550121_0_0_1"/>
<keyword evidence="3" id="KW-1185">Reference proteome</keyword>
<dbReference type="CDD" id="cd09076">
    <property type="entry name" value="L1-EN"/>
    <property type="match status" value="1"/>
</dbReference>
<dbReference type="AlphaFoldDB" id="R7UPD3"/>
<evidence type="ECO:0000313" key="3">
    <source>
        <dbReference type="Proteomes" id="UP000014760"/>
    </source>
</evidence>
<dbReference type="SUPFAM" id="SSF56219">
    <property type="entry name" value="DNase I-like"/>
    <property type="match status" value="1"/>
</dbReference>
<dbReference type="Proteomes" id="UP000014760">
    <property type="component" value="Unassembled WGS sequence"/>
</dbReference>
<dbReference type="EMBL" id="AMQN01006891">
    <property type="status" value="NOT_ANNOTATED_CDS"/>
    <property type="molecule type" value="Genomic_DNA"/>
</dbReference>
<reference evidence="2" key="3">
    <citation type="submission" date="2015-06" db="UniProtKB">
        <authorList>
            <consortium name="EnsemblMetazoa"/>
        </authorList>
    </citation>
    <scope>IDENTIFICATION</scope>
</reference>
<accession>R7UPD3</accession>
<dbReference type="EMBL" id="AMQN01006892">
    <property type="status" value="NOT_ANNOTATED_CDS"/>
    <property type="molecule type" value="Genomic_DNA"/>
</dbReference>
<dbReference type="Gene3D" id="3.60.10.10">
    <property type="entry name" value="Endonuclease/exonuclease/phosphatase"/>
    <property type="match status" value="1"/>
</dbReference>
<dbReference type="EMBL" id="KB299468">
    <property type="protein sequence ID" value="ELU07963.1"/>
    <property type="molecule type" value="Genomic_DNA"/>
</dbReference>
<dbReference type="EMBL" id="AMQN01006890">
    <property type="status" value="NOT_ANNOTATED_CDS"/>
    <property type="molecule type" value="Genomic_DNA"/>
</dbReference>
<sequence>MPPIKEGTIDSDGFWGNVEEQVLRGGKLGKYNLADRDPFKIQDQKDNERNYRTEVVRHSGLLLACCHHGIVYGMKNLIRAESPRDHVDLLMSLSTFLTDRIGSPVELSLQRDQNFEKQQDGYNCGIYTLAEHRKVHVEETQFSRLEGQYLVTSSAWRNLSQAAVGGVGLMLSPKARKALRTVTPISERILVAEFDSNPVTTVIVIYSPTNVAPVEEAEAFYEKVGEIIRDVPAHNFLAVLGDFNARLGPEDALYTYHGETNHNGKLLVDLLTEHDLLAANTQFRKKRGKRWTFLDRCTRAKRQLDYILVRKKWRNSVLNAEPYHTFCTVGSDHRVVSMRVRLSLRVPKPIHKVRYDWKLFSASDELQKQYTVEVKNRFEVLEIEEDANERYQRFVEANRQAMESCVPEKEKKKCKSFLRHPEIVRAREMVETASKSVNATSDFKATQNLKEAKTLLYNTYDQLKEQKIKEKIHRVENLPDDSRYGEAWKHWKLPMS</sequence>
<gene>
    <name evidence="1" type="ORF">CAPTEDRAFT_207274</name>
</gene>
<dbReference type="EnsemblMetazoa" id="CapteT207274">
    <property type="protein sequence ID" value="CapteP207274"/>
    <property type="gene ID" value="CapteG207274"/>
</dbReference>
<evidence type="ECO:0000313" key="2">
    <source>
        <dbReference type="EnsemblMetazoa" id="CapteP207274"/>
    </source>
</evidence>